<name>A0A382JDC1_9ZZZZ</name>
<dbReference type="SUPFAM" id="SSF109854">
    <property type="entry name" value="DinB/YfiT-like putative metalloenzymes"/>
    <property type="match status" value="1"/>
</dbReference>
<dbReference type="InterPro" id="IPR024775">
    <property type="entry name" value="DinB-like"/>
</dbReference>
<accession>A0A382JDC1</accession>
<dbReference type="Pfam" id="PF12867">
    <property type="entry name" value="DinB_2"/>
    <property type="match status" value="1"/>
</dbReference>
<feature type="domain" description="DinB-like" evidence="1">
    <location>
        <begin position="4"/>
        <end position="76"/>
    </location>
</feature>
<organism evidence="2">
    <name type="scientific">marine metagenome</name>
    <dbReference type="NCBI Taxonomy" id="408172"/>
    <lineage>
        <taxon>unclassified sequences</taxon>
        <taxon>metagenomes</taxon>
        <taxon>ecological metagenomes</taxon>
    </lineage>
</organism>
<feature type="non-terminal residue" evidence="2">
    <location>
        <position position="117"/>
    </location>
</feature>
<sequence>VNLLIESRDQVVTASEQLSVTQWAFRERNDSWSIGDNVEHLGLVEPILFGQVTSALGADANPNWEEETAGKESLLKEKILDRSTKRDAPNAVLPAGDIDQTRAFRVFREHREISLRF</sequence>
<dbReference type="AlphaFoldDB" id="A0A382JDC1"/>
<dbReference type="Gene3D" id="1.20.120.450">
    <property type="entry name" value="dinb family like domain"/>
    <property type="match status" value="1"/>
</dbReference>
<feature type="non-terminal residue" evidence="2">
    <location>
        <position position="1"/>
    </location>
</feature>
<dbReference type="InterPro" id="IPR034660">
    <property type="entry name" value="DinB/YfiT-like"/>
</dbReference>
<gene>
    <name evidence="2" type="ORF">METZ01_LOCUS261585</name>
</gene>
<protein>
    <recommendedName>
        <fullName evidence="1">DinB-like domain-containing protein</fullName>
    </recommendedName>
</protein>
<evidence type="ECO:0000313" key="2">
    <source>
        <dbReference type="EMBL" id="SVC08731.1"/>
    </source>
</evidence>
<proteinExistence type="predicted"/>
<dbReference type="EMBL" id="UINC01072820">
    <property type="protein sequence ID" value="SVC08731.1"/>
    <property type="molecule type" value="Genomic_DNA"/>
</dbReference>
<reference evidence="2" key="1">
    <citation type="submission" date="2018-05" db="EMBL/GenBank/DDBJ databases">
        <authorList>
            <person name="Lanie J.A."/>
            <person name="Ng W.-L."/>
            <person name="Kazmierczak K.M."/>
            <person name="Andrzejewski T.M."/>
            <person name="Davidsen T.M."/>
            <person name="Wayne K.J."/>
            <person name="Tettelin H."/>
            <person name="Glass J.I."/>
            <person name="Rusch D."/>
            <person name="Podicherti R."/>
            <person name="Tsui H.-C.T."/>
            <person name="Winkler M.E."/>
        </authorList>
    </citation>
    <scope>NUCLEOTIDE SEQUENCE</scope>
</reference>
<evidence type="ECO:0000259" key="1">
    <source>
        <dbReference type="Pfam" id="PF12867"/>
    </source>
</evidence>